<proteinExistence type="predicted"/>
<name>A0A433B9H3_9FUNG</name>
<evidence type="ECO:0000313" key="3">
    <source>
        <dbReference type="Proteomes" id="UP000268093"/>
    </source>
</evidence>
<protein>
    <submittedName>
        <fullName evidence="2">Uncharacterized protein</fullName>
    </submittedName>
</protein>
<feature type="region of interest" description="Disordered" evidence="1">
    <location>
        <begin position="38"/>
        <end position="85"/>
    </location>
</feature>
<accession>A0A433B9H3</accession>
<keyword evidence="3" id="KW-1185">Reference proteome</keyword>
<sequence>MAEPMDISPTTSTTNATLVPEFPSDFATTMHSNHLASMNNVLMTPTDPNYVQNGHQPHSESDQNNSQHTLQETFDRQSDPMPQSALDRATAAKYRLEHYYKFALELAIERNQRPAIFAR</sequence>
<evidence type="ECO:0000256" key="1">
    <source>
        <dbReference type="SAM" id="MobiDB-lite"/>
    </source>
</evidence>
<comment type="caution">
    <text evidence="2">The sequence shown here is derived from an EMBL/GenBank/DDBJ whole genome shotgun (WGS) entry which is preliminary data.</text>
</comment>
<dbReference type="OrthoDB" id="2263644at2759"/>
<organism evidence="2 3">
    <name type="scientific">Jimgerdemannia flammicorona</name>
    <dbReference type="NCBI Taxonomy" id="994334"/>
    <lineage>
        <taxon>Eukaryota</taxon>
        <taxon>Fungi</taxon>
        <taxon>Fungi incertae sedis</taxon>
        <taxon>Mucoromycota</taxon>
        <taxon>Mucoromycotina</taxon>
        <taxon>Endogonomycetes</taxon>
        <taxon>Endogonales</taxon>
        <taxon>Endogonaceae</taxon>
        <taxon>Jimgerdemannia</taxon>
    </lineage>
</organism>
<evidence type="ECO:0000313" key="2">
    <source>
        <dbReference type="EMBL" id="RUP14444.1"/>
    </source>
</evidence>
<dbReference type="AlphaFoldDB" id="A0A433B9H3"/>
<feature type="compositionally biased region" description="Polar residues" evidence="1">
    <location>
        <begin position="38"/>
        <end position="72"/>
    </location>
</feature>
<reference evidence="2 3" key="1">
    <citation type="journal article" date="2018" name="New Phytol.">
        <title>Phylogenomics of Endogonaceae and evolution of mycorrhizas within Mucoromycota.</title>
        <authorList>
            <person name="Chang Y."/>
            <person name="Desiro A."/>
            <person name="Na H."/>
            <person name="Sandor L."/>
            <person name="Lipzen A."/>
            <person name="Clum A."/>
            <person name="Barry K."/>
            <person name="Grigoriev I.V."/>
            <person name="Martin F.M."/>
            <person name="Stajich J.E."/>
            <person name="Smith M.E."/>
            <person name="Bonito G."/>
            <person name="Spatafora J.W."/>
        </authorList>
    </citation>
    <scope>NUCLEOTIDE SEQUENCE [LARGE SCALE GENOMIC DNA]</scope>
    <source>
        <strain evidence="2 3">GMNB39</strain>
    </source>
</reference>
<dbReference type="Proteomes" id="UP000268093">
    <property type="component" value="Unassembled WGS sequence"/>
</dbReference>
<gene>
    <name evidence="2" type="ORF">BC936DRAFT_139669</name>
</gene>
<dbReference type="EMBL" id="RBNI01015573">
    <property type="protein sequence ID" value="RUP14444.1"/>
    <property type="molecule type" value="Genomic_DNA"/>
</dbReference>